<accession>A0A4Y9ZQF0</accession>
<name>A0A4Y9ZQF0_9AGAM</name>
<feature type="compositionally biased region" description="Pro residues" evidence="1">
    <location>
        <begin position="150"/>
        <end position="159"/>
    </location>
</feature>
<protein>
    <submittedName>
        <fullName evidence="2">Uncharacterized protein</fullName>
    </submittedName>
</protein>
<dbReference type="OrthoDB" id="3262217at2759"/>
<dbReference type="EMBL" id="SFCI01001030">
    <property type="protein sequence ID" value="TFY77002.1"/>
    <property type="molecule type" value="Genomic_DNA"/>
</dbReference>
<evidence type="ECO:0000313" key="3">
    <source>
        <dbReference type="Proteomes" id="UP000298061"/>
    </source>
</evidence>
<feature type="compositionally biased region" description="Polar residues" evidence="1">
    <location>
        <begin position="109"/>
        <end position="119"/>
    </location>
</feature>
<feature type="region of interest" description="Disordered" evidence="1">
    <location>
        <begin position="105"/>
        <end position="278"/>
    </location>
</feature>
<keyword evidence="3" id="KW-1185">Reference proteome</keyword>
<feature type="compositionally biased region" description="Polar residues" evidence="1">
    <location>
        <begin position="214"/>
        <end position="224"/>
    </location>
</feature>
<dbReference type="AlphaFoldDB" id="A0A4Y9ZQF0"/>
<reference evidence="2 3" key="1">
    <citation type="submission" date="2019-02" db="EMBL/GenBank/DDBJ databases">
        <title>Genome sequencing of the rare red list fungi Hericium alpestre (H. flagellum).</title>
        <authorList>
            <person name="Buettner E."/>
            <person name="Kellner H."/>
        </authorList>
    </citation>
    <scope>NUCLEOTIDE SEQUENCE [LARGE SCALE GENOMIC DNA]</scope>
    <source>
        <strain evidence="2 3">DSM 108284</strain>
    </source>
</reference>
<comment type="caution">
    <text evidence="2">The sequence shown here is derived from an EMBL/GenBank/DDBJ whole genome shotgun (WGS) entry which is preliminary data.</text>
</comment>
<feature type="compositionally biased region" description="Polar residues" evidence="1">
    <location>
        <begin position="231"/>
        <end position="241"/>
    </location>
</feature>
<proteinExistence type="predicted"/>
<evidence type="ECO:0000313" key="2">
    <source>
        <dbReference type="EMBL" id="TFY77002.1"/>
    </source>
</evidence>
<evidence type="ECO:0000256" key="1">
    <source>
        <dbReference type="SAM" id="MobiDB-lite"/>
    </source>
</evidence>
<gene>
    <name evidence="2" type="ORF">EWM64_g7013</name>
</gene>
<organism evidence="2 3">
    <name type="scientific">Hericium alpestre</name>
    <dbReference type="NCBI Taxonomy" id="135208"/>
    <lineage>
        <taxon>Eukaryota</taxon>
        <taxon>Fungi</taxon>
        <taxon>Dikarya</taxon>
        <taxon>Basidiomycota</taxon>
        <taxon>Agaricomycotina</taxon>
        <taxon>Agaricomycetes</taxon>
        <taxon>Russulales</taxon>
        <taxon>Hericiaceae</taxon>
        <taxon>Hericium</taxon>
    </lineage>
</organism>
<feature type="region of interest" description="Disordered" evidence="1">
    <location>
        <begin position="1"/>
        <end position="93"/>
    </location>
</feature>
<dbReference type="Proteomes" id="UP000298061">
    <property type="component" value="Unassembled WGS sequence"/>
</dbReference>
<sequence>MAFPPSHDNRPPHISQNQGPRHPYSEPGLPEGRYAAGGYQPNALYMPESGSASMEEHTGSRMSFLTRKLSRSSSGSSGKNVADPRQSQLANLPLVEAQLLPSLRDTIDRMTSPQSTSKFPNLPSGDYQYERTYREEERGDSSKNFSLPSPMVPEDPAPPSSRLRRPTASAKASTSMAPQESHRGAGPKASESSRTPMIPKAKPKPILKSVLKGSLTNHAPSYNQHEPESPSKGSPSRSLRSVRSMFGKKTPQPSAPIAGPSNIAGGNASVSDAPFSRS</sequence>
<feature type="compositionally biased region" description="Basic and acidic residues" evidence="1">
    <location>
        <begin position="128"/>
        <end position="141"/>
    </location>
</feature>